<dbReference type="PANTHER" id="PTHR11254">
    <property type="entry name" value="HECT DOMAIN UBIQUITIN-PROTEIN LIGASE"/>
    <property type="match status" value="1"/>
</dbReference>
<evidence type="ECO:0000256" key="12">
    <source>
        <dbReference type="SAM" id="MobiDB-lite"/>
    </source>
</evidence>
<dbReference type="InterPro" id="IPR050409">
    <property type="entry name" value="E3_ubiq-protein_ligase"/>
</dbReference>
<dbReference type="InterPro" id="IPR001202">
    <property type="entry name" value="WW_dom"/>
</dbReference>
<dbReference type="Pfam" id="PF00397">
    <property type="entry name" value="WW"/>
    <property type="match status" value="4"/>
</dbReference>
<evidence type="ECO:0000256" key="6">
    <source>
        <dbReference type="ARBA" id="ARBA00022786"/>
    </source>
</evidence>
<feature type="domain" description="WW" evidence="13">
    <location>
        <begin position="369"/>
        <end position="402"/>
    </location>
</feature>
<dbReference type="SUPFAM" id="SSF51045">
    <property type="entry name" value="WW domain"/>
    <property type="match status" value="4"/>
</dbReference>
<dbReference type="AlphaFoldDB" id="A0A671Z3A5"/>
<dbReference type="UniPathway" id="UPA00143"/>
<dbReference type="EC" id="2.3.2.26" evidence="9"/>
<keyword evidence="5" id="KW-0677">Repeat</keyword>
<dbReference type="InterPro" id="IPR000008">
    <property type="entry name" value="C2_dom"/>
</dbReference>
<evidence type="ECO:0000313" key="16">
    <source>
        <dbReference type="Proteomes" id="UP000472265"/>
    </source>
</evidence>
<dbReference type="PROSITE" id="PS01159">
    <property type="entry name" value="WW_DOMAIN_1"/>
    <property type="match status" value="4"/>
</dbReference>
<evidence type="ECO:0000259" key="13">
    <source>
        <dbReference type="PROSITE" id="PS50020"/>
    </source>
</evidence>
<keyword evidence="6 9" id="KW-0833">Ubl conjugation pathway</keyword>
<feature type="compositionally biased region" description="Low complexity" evidence="12">
    <location>
        <begin position="158"/>
        <end position="222"/>
    </location>
</feature>
<dbReference type="SUPFAM" id="SSF56204">
    <property type="entry name" value="Hect, E3 ligase catalytic domain"/>
    <property type="match status" value="1"/>
</dbReference>
<dbReference type="PROSITE" id="PS50020">
    <property type="entry name" value="WW_DOMAIN_2"/>
    <property type="match status" value="4"/>
</dbReference>
<feature type="region of interest" description="Disordered" evidence="12">
    <location>
        <begin position="46"/>
        <end position="67"/>
    </location>
</feature>
<dbReference type="Ensembl" id="ENSSAUT00010072669.1">
    <property type="protein sequence ID" value="ENSSAUP00010069435.1"/>
    <property type="gene ID" value="ENSSAUG00010027384.1"/>
</dbReference>
<dbReference type="GeneTree" id="ENSGT00940000154635"/>
<evidence type="ECO:0000256" key="8">
    <source>
        <dbReference type="ARBA" id="ARBA00023242"/>
    </source>
</evidence>
<protein>
    <recommendedName>
        <fullName evidence="9">E3 ubiquitin-protein ligase</fullName>
        <ecNumber evidence="9">2.3.2.26</ecNumber>
    </recommendedName>
</protein>
<accession>A0A671Z3A5</accession>
<keyword evidence="4 9" id="KW-0808">Transferase</keyword>
<evidence type="ECO:0000256" key="10">
    <source>
        <dbReference type="PIRSR" id="PIRSR001569-1"/>
    </source>
</evidence>
<organism evidence="15 16">
    <name type="scientific">Sparus aurata</name>
    <name type="common">Gilthead sea bream</name>
    <dbReference type="NCBI Taxonomy" id="8175"/>
    <lineage>
        <taxon>Eukaryota</taxon>
        <taxon>Metazoa</taxon>
        <taxon>Chordata</taxon>
        <taxon>Craniata</taxon>
        <taxon>Vertebrata</taxon>
        <taxon>Euteleostomi</taxon>
        <taxon>Actinopterygii</taxon>
        <taxon>Neopterygii</taxon>
        <taxon>Teleostei</taxon>
        <taxon>Neoteleostei</taxon>
        <taxon>Acanthomorphata</taxon>
        <taxon>Eupercaria</taxon>
        <taxon>Spariformes</taxon>
        <taxon>Sparidae</taxon>
        <taxon>Sparus</taxon>
    </lineage>
</organism>
<keyword evidence="16" id="KW-1185">Reference proteome</keyword>
<keyword evidence="7" id="KW-0832">Ubl conjugation</keyword>
<dbReference type="Gene3D" id="3.30.2160.10">
    <property type="entry name" value="Hect, E3 ligase catalytic domain"/>
    <property type="match status" value="1"/>
</dbReference>
<evidence type="ECO:0000256" key="1">
    <source>
        <dbReference type="ARBA" id="ARBA00000885"/>
    </source>
</evidence>
<dbReference type="SMART" id="SM00456">
    <property type="entry name" value="WW"/>
    <property type="match status" value="4"/>
</dbReference>
<dbReference type="FunFam" id="3.30.2410.10:FF:000002">
    <property type="entry name" value="E3 ubiquitin-protein ligase HECW2"/>
    <property type="match status" value="1"/>
</dbReference>
<feature type="active site" description="Glycyl thioester intermediate" evidence="10 11">
    <location>
        <position position="785"/>
    </location>
</feature>
<dbReference type="InterPro" id="IPR000569">
    <property type="entry name" value="HECT_dom"/>
</dbReference>
<keyword evidence="8" id="KW-0539">Nucleus</keyword>
<dbReference type="InterPro" id="IPR035892">
    <property type="entry name" value="C2_domain_sf"/>
</dbReference>
<dbReference type="SMART" id="SM00119">
    <property type="entry name" value="HECTc"/>
    <property type="match status" value="1"/>
</dbReference>
<dbReference type="Gene3D" id="2.60.40.150">
    <property type="entry name" value="C2 domain"/>
    <property type="match status" value="1"/>
</dbReference>
<dbReference type="GO" id="GO:0061630">
    <property type="term" value="F:ubiquitin protein ligase activity"/>
    <property type="evidence" value="ECO:0007669"/>
    <property type="project" value="UniProtKB-EC"/>
</dbReference>
<dbReference type="FunFam" id="2.20.70.10:FF:000005">
    <property type="entry name" value="E3 ubiquitin-protein ligase"/>
    <property type="match status" value="1"/>
</dbReference>
<reference evidence="15" key="2">
    <citation type="submission" date="2025-08" db="UniProtKB">
        <authorList>
            <consortium name="Ensembl"/>
        </authorList>
    </citation>
    <scope>IDENTIFICATION</scope>
</reference>
<dbReference type="CDD" id="cd00078">
    <property type="entry name" value="HECTc"/>
    <property type="match status" value="1"/>
</dbReference>
<name>A0A671Z3A5_SPAAU</name>
<evidence type="ECO:0000256" key="2">
    <source>
        <dbReference type="ARBA" id="ARBA00004123"/>
    </source>
</evidence>
<comment type="pathway">
    <text evidence="3 9">Protein modification; protein ubiquitination.</text>
</comment>
<evidence type="ECO:0000256" key="11">
    <source>
        <dbReference type="PROSITE-ProRule" id="PRU00104"/>
    </source>
</evidence>
<feature type="domain" description="WW" evidence="13">
    <location>
        <begin position="294"/>
        <end position="327"/>
    </location>
</feature>
<proteinExistence type="predicted"/>
<evidence type="ECO:0000256" key="3">
    <source>
        <dbReference type="ARBA" id="ARBA00004906"/>
    </source>
</evidence>
<dbReference type="CDD" id="cd04021">
    <property type="entry name" value="C2_E3_ubiquitin_ligase"/>
    <property type="match status" value="1"/>
</dbReference>
<evidence type="ECO:0000256" key="9">
    <source>
        <dbReference type="PIRNR" id="PIRNR001569"/>
    </source>
</evidence>
<dbReference type="FunFam" id="2.20.70.10:FF:000086">
    <property type="entry name" value="NEDD4-like E3 ubiquitin-protein ligase WWP1"/>
    <property type="match status" value="1"/>
</dbReference>
<sequence length="817" mass="92219">MMCKSSKVASGSRPSKAHIEVLFSCAKIKRKKSLFGTSIYVEVTAEGESRRTAKSHSSSSPKWDERNVTPHTKVDFKVWSHNTLKADALLGKATLDLIQALEQHDRKFNGESCDAALGPSSATIGDVLPPADNHEDSNQDATVPESDTAPNSTSQLLPTSTQAPASSSAAKPTDGVAAATSSTFTSPAQGATTATTTTTTNTNTTTTTTTTTTASSSSTSSSPAQGEANASGGGGGSSSNSATVTTDGAKPRQQVPNAGAADPLPPGWEQRKDPHGRTYYVDHNTRTTTWERPQPLPPGWERRVDDRGRIYYVDHNTRTTTWQRPTMESVRNFEQWQSQRSQLQGAMHQFNQRYLYSASMMSAENDPLGPLPPGWERRVDSNDRVYFVNHNTKTTQWEDPRTQGLQNEDPLPEGWEIRYTREGVRYFVDHNTRTTTFSDPRTGKSSVFVLSLSLSHSYSHSISLFSSLQTLFEDSFQQIMALKPYDLRRRLYVIFRGEEGLDYGGLAREWFFLLSHEVLNPMYCLFEYAGKSNYCLQINPASAINPDHLSYFCFIGRFIAMALFHGKFIDTGFSLPFYKRMLNKKLILKDLESIDPEFYNSLIWIRDNNIEECGLEMYFSVDMEILGKITSHDLKPDGTNVLVTEENKEEYIGLMAEWRFSRGVEGQTKAFLDGFNEVVPLQWLQYFDEKELEVMLCGMQEVDLQDWQRNTVYRHYTRNSKQIIWFWQLVKEVDNEVRLRLMQFVTGTCRLPLGGFAELMGSNGPQKFCIEKVGKDTWLPRSHTCFNRLDLPPYKSFEQLKEKLLFAIEETEGFGQE</sequence>
<dbReference type="GO" id="GO:0005634">
    <property type="term" value="C:nucleus"/>
    <property type="evidence" value="ECO:0007669"/>
    <property type="project" value="UniProtKB-SubCell"/>
</dbReference>
<dbReference type="FunFam" id="3.90.1750.10:FF:000026">
    <property type="entry name" value="E3 ubiquitin-protein ligase HACE1"/>
    <property type="match status" value="1"/>
</dbReference>
<feature type="domain" description="WW" evidence="13">
    <location>
        <begin position="262"/>
        <end position="295"/>
    </location>
</feature>
<evidence type="ECO:0000256" key="5">
    <source>
        <dbReference type="ARBA" id="ARBA00022737"/>
    </source>
</evidence>
<dbReference type="CDD" id="cd00201">
    <property type="entry name" value="WW"/>
    <property type="match status" value="4"/>
</dbReference>
<dbReference type="GO" id="GO:0043161">
    <property type="term" value="P:proteasome-mediated ubiquitin-dependent protein catabolic process"/>
    <property type="evidence" value="ECO:0007669"/>
    <property type="project" value="TreeGrafter"/>
</dbReference>
<evidence type="ECO:0000313" key="15">
    <source>
        <dbReference type="Ensembl" id="ENSSAUP00010069435.1"/>
    </source>
</evidence>
<dbReference type="PANTHER" id="PTHR11254:SF299">
    <property type="entry name" value="NEDD4-LIKE E3 UBIQUITIN-PROTEIN LIGASE WWP1"/>
    <property type="match status" value="1"/>
</dbReference>
<comment type="catalytic activity">
    <reaction evidence="1 9">
        <text>S-ubiquitinyl-[E2 ubiquitin-conjugating enzyme]-L-cysteine + [acceptor protein]-L-lysine = [E2 ubiquitin-conjugating enzyme]-L-cysteine + N(6)-ubiquitinyl-[acceptor protein]-L-lysine.</text>
        <dbReference type="EC" id="2.3.2.26"/>
    </reaction>
</comment>
<feature type="region of interest" description="Disordered" evidence="12">
    <location>
        <begin position="119"/>
        <end position="278"/>
    </location>
</feature>
<dbReference type="GO" id="GO:0016567">
    <property type="term" value="P:protein ubiquitination"/>
    <property type="evidence" value="ECO:0007669"/>
    <property type="project" value="UniProtKB-UniPathway"/>
</dbReference>
<dbReference type="PIRSF" id="PIRSF001569">
    <property type="entry name" value="E3_ub_ligase_SMURF1"/>
    <property type="match status" value="1"/>
</dbReference>
<dbReference type="Gene3D" id="3.30.2410.10">
    <property type="entry name" value="Hect, E3 ligase catalytic domain"/>
    <property type="match status" value="1"/>
</dbReference>
<dbReference type="Proteomes" id="UP000472265">
    <property type="component" value="Chromosome 19"/>
</dbReference>
<dbReference type="InterPro" id="IPR024928">
    <property type="entry name" value="E3_ub_ligase_SMURF1"/>
</dbReference>
<dbReference type="PROSITE" id="PS50237">
    <property type="entry name" value="HECT"/>
    <property type="match status" value="1"/>
</dbReference>
<dbReference type="Pfam" id="PF00632">
    <property type="entry name" value="HECT"/>
    <property type="match status" value="1"/>
</dbReference>
<dbReference type="Gene3D" id="2.20.70.10">
    <property type="match status" value="3"/>
</dbReference>
<evidence type="ECO:0000256" key="7">
    <source>
        <dbReference type="ARBA" id="ARBA00022843"/>
    </source>
</evidence>
<comment type="subcellular location">
    <subcellularLocation>
        <location evidence="2">Nucleus</location>
    </subcellularLocation>
</comment>
<gene>
    <name evidence="15" type="primary">WWP1</name>
    <name evidence="15" type="synonym">wwp1</name>
</gene>
<feature type="compositionally biased region" description="Polar residues" evidence="12">
    <location>
        <begin position="148"/>
        <end position="157"/>
    </location>
</feature>
<dbReference type="FunFam" id="3.30.2160.10:FF:000003">
    <property type="entry name" value="E3 ubiquitin-protein ligase"/>
    <property type="match status" value="1"/>
</dbReference>
<feature type="domain" description="WW" evidence="13">
    <location>
        <begin position="409"/>
        <end position="442"/>
    </location>
</feature>
<dbReference type="Pfam" id="PF00168">
    <property type="entry name" value="C2"/>
    <property type="match status" value="1"/>
</dbReference>
<dbReference type="SUPFAM" id="SSF49562">
    <property type="entry name" value="C2 domain (Calcium/lipid-binding domain, CaLB)"/>
    <property type="match status" value="1"/>
</dbReference>
<reference evidence="15" key="3">
    <citation type="submission" date="2025-09" db="UniProtKB">
        <authorList>
            <consortium name="Ensembl"/>
        </authorList>
    </citation>
    <scope>IDENTIFICATION</scope>
</reference>
<dbReference type="Gene3D" id="3.90.1750.10">
    <property type="entry name" value="Hect, E3 ligase catalytic domains"/>
    <property type="match status" value="1"/>
</dbReference>
<dbReference type="InterPro" id="IPR035983">
    <property type="entry name" value="Hect_E3_ubiquitin_ligase"/>
</dbReference>
<reference evidence="15" key="1">
    <citation type="submission" date="2021-04" db="EMBL/GenBank/DDBJ databases">
        <authorList>
            <consortium name="Wellcome Sanger Institute Data Sharing"/>
        </authorList>
    </citation>
    <scope>NUCLEOTIDE SEQUENCE [LARGE SCALE GENOMIC DNA]</scope>
</reference>
<dbReference type="FunFam" id="3.90.1750.10:FF:000079">
    <property type="entry name" value="E3 ubiquitin-protein ligase"/>
    <property type="match status" value="1"/>
</dbReference>
<dbReference type="InterPro" id="IPR036020">
    <property type="entry name" value="WW_dom_sf"/>
</dbReference>
<dbReference type="FunFam" id="2.20.70.10:FF:000009">
    <property type="entry name" value="E3 ubiquitin-protein ligase"/>
    <property type="match status" value="1"/>
</dbReference>
<dbReference type="GO" id="GO:0005737">
    <property type="term" value="C:cytoplasm"/>
    <property type="evidence" value="ECO:0007669"/>
    <property type="project" value="TreeGrafter"/>
</dbReference>
<evidence type="ECO:0000259" key="14">
    <source>
        <dbReference type="PROSITE" id="PS50237"/>
    </source>
</evidence>
<evidence type="ECO:0000256" key="4">
    <source>
        <dbReference type="ARBA" id="ARBA00022679"/>
    </source>
</evidence>
<feature type="domain" description="HECT" evidence="14">
    <location>
        <begin position="483"/>
        <end position="817"/>
    </location>
</feature>